<proteinExistence type="predicted"/>
<evidence type="ECO:0000313" key="1">
    <source>
        <dbReference type="EMBL" id="KAJ2967994.1"/>
    </source>
</evidence>
<protein>
    <submittedName>
        <fullName evidence="1">Uncharacterized protein</fullName>
    </submittedName>
</protein>
<dbReference type="EMBL" id="JANJQO010002129">
    <property type="protein sequence ID" value="KAJ2967994.1"/>
    <property type="molecule type" value="Genomic_DNA"/>
</dbReference>
<reference evidence="1" key="1">
    <citation type="submission" date="2022-08" db="EMBL/GenBank/DDBJ databases">
        <title>Genome Sequence of Lecanicillium fungicola.</title>
        <authorList>
            <person name="Buettner E."/>
        </authorList>
    </citation>
    <scope>NUCLEOTIDE SEQUENCE</scope>
    <source>
        <strain evidence="1">Babe33</strain>
    </source>
</reference>
<comment type="caution">
    <text evidence="1">The sequence shown here is derived from an EMBL/GenBank/DDBJ whole genome shotgun (WGS) entry which is preliminary data.</text>
</comment>
<organism evidence="1 2">
    <name type="scientific">Zarea fungicola</name>
    <dbReference type="NCBI Taxonomy" id="93591"/>
    <lineage>
        <taxon>Eukaryota</taxon>
        <taxon>Fungi</taxon>
        <taxon>Dikarya</taxon>
        <taxon>Ascomycota</taxon>
        <taxon>Pezizomycotina</taxon>
        <taxon>Sordariomycetes</taxon>
        <taxon>Hypocreomycetidae</taxon>
        <taxon>Hypocreales</taxon>
        <taxon>Cordycipitaceae</taxon>
        <taxon>Zarea</taxon>
    </lineage>
</organism>
<accession>A0ACC1MME0</accession>
<dbReference type="Proteomes" id="UP001143910">
    <property type="component" value="Unassembled WGS sequence"/>
</dbReference>
<sequence length="550" mass="58878">MTADWETKAAARRQQLSSTIPEEWRLKSELLGELTQPVENSDNNVLDLGFCQRSGILSEKELSITESYTVTELLKSLASGKLTASEVTLAFCKRAAIAHQLVNCCTEIFFDRAQQRAKELDALREKGESLGPLHGLPVSVKDNIQVAGLPATLGLVSFFDDVSEGNSAIVDILLSKGAVLYCKTNVPQTMMTVDSHNNIFGRTLNPLNTSLSAGGSSGGEGALVSFRGSPLGVGTDVGGSVRFPAACCGIYGFRSTVGRIPGGDLKIAVDPGMRQIKSCVGPLAGDIDALAIFMKTIVDAQPWKVDSTVIDVPWRDVKIEGNKKLRIGVMAEDPALPLQPPIQNALREAAAKLTAAGHEIIQLQPSDCRFYEGIQTAMALFLLDPTGMRTVLEAGEPPIPSIAGLQKGFAALPMAYLADVKDLEGLARLSALNRKRSDIIRSWHGAYTKHNLDAAIGPILQHTAAEHDLVGSPAYGTTINLIDYPSCAIPFGKATGKNPEPFEPTSDQFAPKYNAAKSDGMPRPIQVVTPTMRDEECLAIAKVVDACLNK</sequence>
<evidence type="ECO:0000313" key="2">
    <source>
        <dbReference type="Proteomes" id="UP001143910"/>
    </source>
</evidence>
<gene>
    <name evidence="1" type="ORF">NQ176_g9395</name>
</gene>
<keyword evidence="2" id="KW-1185">Reference proteome</keyword>
<name>A0ACC1MME0_9HYPO</name>